<dbReference type="EMBL" id="SJPI01000002">
    <property type="protein sequence ID" value="TWT50974.1"/>
    <property type="molecule type" value="Genomic_DNA"/>
</dbReference>
<evidence type="ECO:0000259" key="1">
    <source>
        <dbReference type="Pfam" id="PF26345"/>
    </source>
</evidence>
<proteinExistence type="predicted"/>
<dbReference type="OrthoDB" id="9781481at2"/>
<feature type="domain" description="ScoMcrA-like N-terminal head" evidence="1">
    <location>
        <begin position="13"/>
        <end position="91"/>
    </location>
</feature>
<organism evidence="2 3">
    <name type="scientific">Rubripirellula amarantea</name>
    <dbReference type="NCBI Taxonomy" id="2527999"/>
    <lineage>
        <taxon>Bacteria</taxon>
        <taxon>Pseudomonadati</taxon>
        <taxon>Planctomycetota</taxon>
        <taxon>Planctomycetia</taxon>
        <taxon>Pirellulales</taxon>
        <taxon>Pirellulaceae</taxon>
        <taxon>Rubripirellula</taxon>
    </lineage>
</organism>
<evidence type="ECO:0000313" key="3">
    <source>
        <dbReference type="Proteomes" id="UP000316598"/>
    </source>
</evidence>
<keyword evidence="3" id="KW-1185">Reference proteome</keyword>
<gene>
    <name evidence="2" type="ORF">Pla22_37170</name>
</gene>
<name>A0A5C5WJI3_9BACT</name>
<dbReference type="AlphaFoldDB" id="A0A5C5WJI3"/>
<dbReference type="RefSeq" id="WP_146516097.1">
    <property type="nucleotide sequence ID" value="NZ_SJPI01000002.1"/>
</dbReference>
<comment type="caution">
    <text evidence="2">The sequence shown here is derived from an EMBL/GenBank/DDBJ whole genome shotgun (WGS) entry which is preliminary data.</text>
</comment>
<dbReference type="Proteomes" id="UP000316598">
    <property type="component" value="Unassembled WGS sequence"/>
</dbReference>
<evidence type="ECO:0000313" key="2">
    <source>
        <dbReference type="EMBL" id="TWT50974.1"/>
    </source>
</evidence>
<reference evidence="2 3" key="1">
    <citation type="submission" date="2019-02" db="EMBL/GenBank/DDBJ databases">
        <title>Deep-cultivation of Planctomycetes and their phenomic and genomic characterization uncovers novel biology.</title>
        <authorList>
            <person name="Wiegand S."/>
            <person name="Jogler M."/>
            <person name="Boedeker C."/>
            <person name="Pinto D."/>
            <person name="Vollmers J."/>
            <person name="Rivas-Marin E."/>
            <person name="Kohn T."/>
            <person name="Peeters S.H."/>
            <person name="Heuer A."/>
            <person name="Rast P."/>
            <person name="Oberbeckmann S."/>
            <person name="Bunk B."/>
            <person name="Jeske O."/>
            <person name="Meyerdierks A."/>
            <person name="Storesund J.E."/>
            <person name="Kallscheuer N."/>
            <person name="Luecker S."/>
            <person name="Lage O.M."/>
            <person name="Pohl T."/>
            <person name="Merkel B.J."/>
            <person name="Hornburger P."/>
            <person name="Mueller R.-W."/>
            <person name="Bruemmer F."/>
            <person name="Labrenz M."/>
            <person name="Spormann A.M."/>
            <person name="Op Den Camp H."/>
            <person name="Overmann J."/>
            <person name="Amann R."/>
            <person name="Jetten M.S.M."/>
            <person name="Mascher T."/>
            <person name="Medema M.H."/>
            <person name="Devos D.P."/>
            <person name="Kaster A.-K."/>
            <person name="Ovreas L."/>
            <person name="Rohde M."/>
            <person name="Galperin M.Y."/>
            <person name="Jogler C."/>
        </authorList>
    </citation>
    <scope>NUCLEOTIDE SEQUENCE [LARGE SCALE GENOMIC DNA]</scope>
    <source>
        <strain evidence="2 3">Pla22</strain>
    </source>
</reference>
<accession>A0A5C5WJI3</accession>
<protein>
    <recommendedName>
        <fullName evidence="1">ScoMcrA-like N-terminal head domain-containing protein</fullName>
    </recommendedName>
</protein>
<dbReference type="InterPro" id="IPR058807">
    <property type="entry name" value="ScoMcrA_N"/>
</dbReference>
<sequence>MNQNRNQALPDVITRSHLLTFAGEFDELGIPLGYRPSHSHDVEIDGKLYPPPAIVALAAKAITGSVPEPGFCAGKGTKCFQILEDAGFSIRRKTKHV</sequence>
<dbReference type="Pfam" id="PF26345">
    <property type="entry name" value="ScoMcrA_N"/>
    <property type="match status" value="1"/>
</dbReference>